<dbReference type="CDD" id="cd16987">
    <property type="entry name" value="ANTH_N_AP180_plant"/>
    <property type="match status" value="1"/>
</dbReference>
<feature type="compositionally biased region" description="Basic and acidic residues" evidence="9">
    <location>
        <begin position="173"/>
        <end position="191"/>
    </location>
</feature>
<evidence type="ECO:0000256" key="9">
    <source>
        <dbReference type="SAM" id="MobiDB-lite"/>
    </source>
</evidence>
<dbReference type="SUPFAM" id="SSF89009">
    <property type="entry name" value="GAT-like domain"/>
    <property type="match status" value="1"/>
</dbReference>
<keyword evidence="12" id="KW-1185">Reference proteome</keyword>
<keyword evidence="7" id="KW-0168">Coated pit</keyword>
<sequence length="614" mass="69594">MAPSSFRRAIGAVKDQTSIGLAKVGSSNSLGDLEVAVVKATRHDEYPAEEKHIREILSLTCYSRSYISACVSTISKRLSKTKSWTVALKSLILIQRLLSDGDPAYEQEIFFSTRRGTRLLNMSDFRDRSYSSSWDFSAFVRTYALYLDERLEYKMQNRRGRRSRFGFDEDDEQGQRERDRDRDRERFERERQTYKDKDKDLDMVEINTKATPMNDFRTELLFSKMQHLQLLLERFIACRPTGLAKNHRIVIVALYPIVRESFQIYHDMTEIMSILIDRFAEEMEVQECSKVYDVFCRVGKQYDELDMFYTWAKNTGIARSTEYPDLEKVTTKKLELMDNYIKEKSALAKSRRLEQAHESEDEQAEEEPEPQEDVNAVKALPPPEEVKEEPVEEIKEPEPKHVEPEQKEGDLLNLGDDKVTSHEYGDKLALALFDGAAPATNNATAALPWHAFDDSTDWETALVQSASNLSNQKPSFGGGFDTLVLDGMYQHGAANSAMQGPGYGVSGSASSMALGSAGRPAMLALPAPPSSSPSGGLSSFGADPFAASLAVAPPHYVQMSEIEKKQRLLMEEQQMWQQYVNRGMHTQGQVAYPNVQGNNMYMGGYQQNYWGYSH</sequence>
<evidence type="ECO:0000256" key="4">
    <source>
        <dbReference type="ARBA" id="ARBA00022583"/>
    </source>
</evidence>
<evidence type="ECO:0000259" key="10">
    <source>
        <dbReference type="PROSITE" id="PS50942"/>
    </source>
</evidence>
<feature type="compositionally biased region" description="Basic and acidic residues" evidence="9">
    <location>
        <begin position="384"/>
        <end position="413"/>
    </location>
</feature>
<proteinExistence type="predicted"/>
<protein>
    <recommendedName>
        <fullName evidence="10">ENTH domain-containing protein</fullName>
    </recommendedName>
</protein>
<name>A0ABU6XI86_9FABA</name>
<dbReference type="InterPro" id="IPR008942">
    <property type="entry name" value="ENTH_VHS"/>
</dbReference>
<comment type="subcellular location">
    <subcellularLocation>
        <location evidence="1">Cytoplasmic vesicle</location>
        <location evidence="1">Clathrin-coated vesicle</location>
    </subcellularLocation>
    <subcellularLocation>
        <location evidence="2">Golgi apparatus</location>
    </subcellularLocation>
    <subcellularLocation>
        <location evidence="3">Membrane</location>
        <location evidence="3">Clathrin-coated pit</location>
    </subcellularLocation>
</comment>
<feature type="region of interest" description="Disordered" evidence="9">
    <location>
        <begin position="351"/>
        <end position="413"/>
    </location>
</feature>
<feature type="domain" description="ENTH" evidence="10">
    <location>
        <begin position="25"/>
        <end position="161"/>
    </location>
</feature>
<reference evidence="11 12" key="1">
    <citation type="journal article" date="2023" name="Plants (Basel)">
        <title>Bridging the Gap: Combining Genomics and Transcriptomics Approaches to Understand Stylosanthes scabra, an Orphan Legume from the Brazilian Caatinga.</title>
        <authorList>
            <person name="Ferreira-Neto J.R.C."/>
            <person name="da Silva M.D."/>
            <person name="Binneck E."/>
            <person name="de Melo N.F."/>
            <person name="da Silva R.H."/>
            <person name="de Melo A.L.T.M."/>
            <person name="Pandolfi V."/>
            <person name="Bustamante F.O."/>
            <person name="Brasileiro-Vidal A.C."/>
            <person name="Benko-Iseppon A.M."/>
        </authorList>
    </citation>
    <scope>NUCLEOTIDE SEQUENCE [LARGE SCALE GENOMIC DNA]</scope>
    <source>
        <tissue evidence="11">Leaves</tissue>
    </source>
</reference>
<feature type="region of interest" description="Disordered" evidence="9">
    <location>
        <begin position="164"/>
        <end position="191"/>
    </location>
</feature>
<feature type="compositionally biased region" description="Acidic residues" evidence="9">
    <location>
        <begin position="359"/>
        <end position="372"/>
    </location>
</feature>
<evidence type="ECO:0000256" key="1">
    <source>
        <dbReference type="ARBA" id="ARBA00004132"/>
    </source>
</evidence>
<dbReference type="PANTHER" id="PTHR22951:SF104">
    <property type="entry name" value="CLATHRIN ASSEMBLY PLANT-LIKE PROTEIN"/>
    <property type="match status" value="1"/>
</dbReference>
<evidence type="ECO:0000256" key="8">
    <source>
        <dbReference type="ARBA" id="ARBA00023329"/>
    </source>
</evidence>
<dbReference type="InterPro" id="IPR011417">
    <property type="entry name" value="ANTH_dom"/>
</dbReference>
<dbReference type="EMBL" id="JASCZI010211762">
    <property type="protein sequence ID" value="MED6196503.1"/>
    <property type="molecule type" value="Genomic_DNA"/>
</dbReference>
<evidence type="ECO:0000313" key="12">
    <source>
        <dbReference type="Proteomes" id="UP001341840"/>
    </source>
</evidence>
<accession>A0ABU6XI86</accession>
<comment type="caution">
    <text evidence="11">The sequence shown here is derived from an EMBL/GenBank/DDBJ whole genome shotgun (WGS) entry which is preliminary data.</text>
</comment>
<dbReference type="PROSITE" id="PS50942">
    <property type="entry name" value="ENTH"/>
    <property type="match status" value="1"/>
</dbReference>
<dbReference type="InterPro" id="IPR045192">
    <property type="entry name" value="AP180-like"/>
</dbReference>
<dbReference type="InterPro" id="IPR014712">
    <property type="entry name" value="ANTH_dom_sf"/>
</dbReference>
<evidence type="ECO:0000256" key="5">
    <source>
        <dbReference type="ARBA" id="ARBA00023034"/>
    </source>
</evidence>
<dbReference type="InterPro" id="IPR013809">
    <property type="entry name" value="ENTH"/>
</dbReference>
<evidence type="ECO:0000313" key="11">
    <source>
        <dbReference type="EMBL" id="MED6196503.1"/>
    </source>
</evidence>
<dbReference type="Gene3D" id="1.20.58.150">
    <property type="entry name" value="ANTH domain"/>
    <property type="match status" value="1"/>
</dbReference>
<dbReference type="Gene3D" id="1.25.40.90">
    <property type="match status" value="1"/>
</dbReference>
<keyword evidence="4" id="KW-0254">Endocytosis</keyword>
<evidence type="ECO:0000256" key="3">
    <source>
        <dbReference type="ARBA" id="ARBA00004600"/>
    </source>
</evidence>
<dbReference type="Pfam" id="PF07651">
    <property type="entry name" value="ANTH"/>
    <property type="match status" value="1"/>
</dbReference>
<evidence type="ECO:0000256" key="7">
    <source>
        <dbReference type="ARBA" id="ARBA00023176"/>
    </source>
</evidence>
<dbReference type="SMART" id="SM00273">
    <property type="entry name" value="ENTH"/>
    <property type="match status" value="1"/>
</dbReference>
<evidence type="ECO:0000256" key="6">
    <source>
        <dbReference type="ARBA" id="ARBA00023136"/>
    </source>
</evidence>
<dbReference type="SUPFAM" id="SSF48464">
    <property type="entry name" value="ENTH/VHS domain"/>
    <property type="match status" value="1"/>
</dbReference>
<evidence type="ECO:0000256" key="2">
    <source>
        <dbReference type="ARBA" id="ARBA00004555"/>
    </source>
</evidence>
<organism evidence="11 12">
    <name type="scientific">Stylosanthes scabra</name>
    <dbReference type="NCBI Taxonomy" id="79078"/>
    <lineage>
        <taxon>Eukaryota</taxon>
        <taxon>Viridiplantae</taxon>
        <taxon>Streptophyta</taxon>
        <taxon>Embryophyta</taxon>
        <taxon>Tracheophyta</taxon>
        <taxon>Spermatophyta</taxon>
        <taxon>Magnoliopsida</taxon>
        <taxon>eudicotyledons</taxon>
        <taxon>Gunneridae</taxon>
        <taxon>Pentapetalae</taxon>
        <taxon>rosids</taxon>
        <taxon>fabids</taxon>
        <taxon>Fabales</taxon>
        <taxon>Fabaceae</taxon>
        <taxon>Papilionoideae</taxon>
        <taxon>50 kb inversion clade</taxon>
        <taxon>dalbergioids sensu lato</taxon>
        <taxon>Dalbergieae</taxon>
        <taxon>Pterocarpus clade</taxon>
        <taxon>Stylosanthes</taxon>
    </lineage>
</organism>
<keyword evidence="6" id="KW-0472">Membrane</keyword>
<keyword evidence="5" id="KW-0333">Golgi apparatus</keyword>
<keyword evidence="8" id="KW-0968">Cytoplasmic vesicle</keyword>
<dbReference type="PANTHER" id="PTHR22951">
    <property type="entry name" value="CLATHRIN ASSEMBLY PROTEIN"/>
    <property type="match status" value="1"/>
</dbReference>
<dbReference type="InterPro" id="IPR048050">
    <property type="entry name" value="ANTH_N_plant"/>
</dbReference>
<dbReference type="Proteomes" id="UP001341840">
    <property type="component" value="Unassembled WGS sequence"/>
</dbReference>
<gene>
    <name evidence="11" type="ORF">PIB30_048168</name>
</gene>